<dbReference type="EMBL" id="OX596106">
    <property type="protein sequence ID" value="CAN0174959.1"/>
    <property type="molecule type" value="Genomic_DNA"/>
</dbReference>
<gene>
    <name evidence="1" type="ORF">MRATA1EN22A_LOCUS13175</name>
</gene>
<accession>A0AC59Z2C5</accession>
<organism evidence="1 2">
    <name type="scientific">Rangifer tarandus platyrhynchus</name>
    <name type="common">Svalbard reindeer</name>
    <dbReference type="NCBI Taxonomy" id="3082113"/>
    <lineage>
        <taxon>Eukaryota</taxon>
        <taxon>Metazoa</taxon>
        <taxon>Chordata</taxon>
        <taxon>Craniata</taxon>
        <taxon>Vertebrata</taxon>
        <taxon>Euteleostomi</taxon>
        <taxon>Mammalia</taxon>
        <taxon>Eutheria</taxon>
        <taxon>Laurasiatheria</taxon>
        <taxon>Artiodactyla</taxon>
        <taxon>Ruminantia</taxon>
        <taxon>Pecora</taxon>
        <taxon>Cervidae</taxon>
        <taxon>Odocoileinae</taxon>
        <taxon>Rangifer</taxon>
    </lineage>
</organism>
<dbReference type="Proteomes" id="UP001162501">
    <property type="component" value="Chromosome 22"/>
</dbReference>
<proteinExistence type="predicted"/>
<evidence type="ECO:0000313" key="2">
    <source>
        <dbReference type="Proteomes" id="UP001162501"/>
    </source>
</evidence>
<reference evidence="1" key="2">
    <citation type="submission" date="2025-03" db="EMBL/GenBank/DDBJ databases">
        <authorList>
            <consortium name="ELIXIR-Norway"/>
            <consortium name="Elixir Norway"/>
        </authorList>
    </citation>
    <scope>NUCLEOTIDE SEQUENCE</scope>
</reference>
<sequence length="103" mass="10789">MNERRRGGPGLPLEQQASPDRWAAGRGHSGEGAAPGAPVERGADHVSLGSLTRTLSGASILKLLECAQQDLLSLVPLQMLLSCLESSSFPTGHLEGAYSILKL</sequence>
<name>A0AC59Z2C5_RANTA</name>
<reference evidence="1" key="1">
    <citation type="submission" date="2023-05" db="EMBL/GenBank/DDBJ databases">
        <authorList>
            <consortium name="ELIXIR-Norway"/>
        </authorList>
    </citation>
    <scope>NUCLEOTIDE SEQUENCE</scope>
</reference>
<protein>
    <submittedName>
        <fullName evidence="1">Uncharacterized protein</fullName>
    </submittedName>
</protein>
<evidence type="ECO:0000313" key="1">
    <source>
        <dbReference type="EMBL" id="CAN0174959.1"/>
    </source>
</evidence>